<comment type="caution">
    <text evidence="1">The sequence shown here is derived from an EMBL/GenBank/DDBJ whole genome shotgun (WGS) entry which is preliminary data.</text>
</comment>
<gene>
    <name evidence="1" type="ORF">I8E28_14155</name>
</gene>
<evidence type="ECO:0000313" key="1">
    <source>
        <dbReference type="EMBL" id="MBK0393737.1"/>
    </source>
</evidence>
<dbReference type="RefSeq" id="WP_200788686.1">
    <property type="nucleotide sequence ID" value="NZ_JAEDAO010000001.1"/>
</dbReference>
<protein>
    <submittedName>
        <fullName evidence="1">Cupin domain-containing protein</fullName>
    </submittedName>
</protein>
<name>A0A934Q380_9BURK</name>
<sequence>MEATLSPVEVEKLQVKSHATPDEVRAPDKTRVEVVKLEGYTIGRMTFQPGWRWSECVKPVVKTEQCQLSHVGHAIQGRLTVRMQDGTEQSISAGESYTIPPGHDAWVEGDKPFVGLEVLSADQYAKR</sequence>
<dbReference type="Proteomes" id="UP000617041">
    <property type="component" value="Unassembled WGS sequence"/>
</dbReference>
<dbReference type="EMBL" id="JAEDAO010000001">
    <property type="protein sequence ID" value="MBK0393737.1"/>
    <property type="molecule type" value="Genomic_DNA"/>
</dbReference>
<reference evidence="1" key="1">
    <citation type="submission" date="2020-12" db="EMBL/GenBank/DDBJ databases">
        <title>Ramlibacter sp. nov., isolated from a freshwater alga, Cryptomonas.</title>
        <authorList>
            <person name="Kim H.M."/>
            <person name="Jeon C.O."/>
        </authorList>
    </citation>
    <scope>NUCLEOTIDE SEQUENCE</scope>
    <source>
        <strain evidence="1">CrO1</strain>
    </source>
</reference>
<dbReference type="InterPro" id="IPR014710">
    <property type="entry name" value="RmlC-like_jellyroll"/>
</dbReference>
<organism evidence="1 2">
    <name type="scientific">Ramlibacter algicola</name>
    <dbReference type="NCBI Taxonomy" id="2795217"/>
    <lineage>
        <taxon>Bacteria</taxon>
        <taxon>Pseudomonadati</taxon>
        <taxon>Pseudomonadota</taxon>
        <taxon>Betaproteobacteria</taxon>
        <taxon>Burkholderiales</taxon>
        <taxon>Comamonadaceae</taxon>
        <taxon>Ramlibacter</taxon>
    </lineage>
</organism>
<dbReference type="CDD" id="cd06990">
    <property type="entry name" value="cupin_DUF861"/>
    <property type="match status" value="1"/>
</dbReference>
<dbReference type="AlphaFoldDB" id="A0A934Q380"/>
<dbReference type="InterPro" id="IPR011051">
    <property type="entry name" value="RmlC_Cupin_sf"/>
</dbReference>
<dbReference type="SUPFAM" id="SSF51182">
    <property type="entry name" value="RmlC-like cupins"/>
    <property type="match status" value="1"/>
</dbReference>
<dbReference type="Gene3D" id="2.60.120.10">
    <property type="entry name" value="Jelly Rolls"/>
    <property type="match status" value="1"/>
</dbReference>
<evidence type="ECO:0000313" key="2">
    <source>
        <dbReference type="Proteomes" id="UP000617041"/>
    </source>
</evidence>
<accession>A0A934Q380</accession>
<proteinExistence type="predicted"/>
<keyword evidence="2" id="KW-1185">Reference proteome</keyword>